<feature type="domain" description="Glycosyltransferase subfamily 4-like N-terminal" evidence="2">
    <location>
        <begin position="16"/>
        <end position="168"/>
    </location>
</feature>
<evidence type="ECO:0000313" key="4">
    <source>
        <dbReference type="Proteomes" id="UP000199600"/>
    </source>
</evidence>
<feature type="domain" description="Glycosyl transferase family 1" evidence="1">
    <location>
        <begin position="179"/>
        <end position="347"/>
    </location>
</feature>
<dbReference type="Gene3D" id="3.40.50.2000">
    <property type="entry name" value="Glycogen Phosphorylase B"/>
    <property type="match status" value="2"/>
</dbReference>
<dbReference type="Pfam" id="PF13439">
    <property type="entry name" value="Glyco_transf_4"/>
    <property type="match status" value="1"/>
</dbReference>
<reference evidence="3 4" key="1">
    <citation type="submission" date="2016-06" db="EMBL/GenBank/DDBJ databases">
        <authorList>
            <person name="Kjaerup R.B."/>
            <person name="Dalgaard T.S."/>
            <person name="Juul-Madsen H.R."/>
        </authorList>
    </citation>
    <scope>NUCLEOTIDE SEQUENCE [LARGE SCALE GENOMIC DNA]</scope>
    <source>
        <strain evidence="3">2</strain>
    </source>
</reference>
<dbReference type="Pfam" id="PF00534">
    <property type="entry name" value="Glycos_transf_1"/>
    <property type="match status" value="1"/>
</dbReference>
<dbReference type="GO" id="GO:0016757">
    <property type="term" value="F:glycosyltransferase activity"/>
    <property type="evidence" value="ECO:0007669"/>
    <property type="project" value="InterPro"/>
</dbReference>
<dbReference type="RefSeq" id="WP_281182267.1">
    <property type="nucleotide sequence ID" value="NZ_FLQY01000246.1"/>
</dbReference>
<gene>
    <name evidence="3" type="ORF">PROAA_320031</name>
</gene>
<name>A0A1A8XZ55_9RHOO</name>
<proteinExistence type="predicted"/>
<evidence type="ECO:0000259" key="1">
    <source>
        <dbReference type="Pfam" id="PF00534"/>
    </source>
</evidence>
<keyword evidence="4" id="KW-1185">Reference proteome</keyword>
<dbReference type="AlphaFoldDB" id="A0A1A8XZ55"/>
<evidence type="ECO:0000313" key="3">
    <source>
        <dbReference type="EMBL" id="SBT09348.1"/>
    </source>
</evidence>
<dbReference type="EMBL" id="FLQY01000246">
    <property type="protein sequence ID" value="SBT09348.1"/>
    <property type="molecule type" value="Genomic_DNA"/>
</dbReference>
<dbReference type="Proteomes" id="UP000199600">
    <property type="component" value="Unassembled WGS sequence"/>
</dbReference>
<dbReference type="SUPFAM" id="SSF53756">
    <property type="entry name" value="UDP-Glycosyltransferase/glycogen phosphorylase"/>
    <property type="match status" value="1"/>
</dbReference>
<evidence type="ECO:0000259" key="2">
    <source>
        <dbReference type="Pfam" id="PF13439"/>
    </source>
</evidence>
<dbReference type="PANTHER" id="PTHR12526:SF623">
    <property type="entry name" value="WABG"/>
    <property type="match status" value="1"/>
</dbReference>
<dbReference type="InterPro" id="IPR028098">
    <property type="entry name" value="Glyco_trans_4-like_N"/>
</dbReference>
<dbReference type="InterPro" id="IPR001296">
    <property type="entry name" value="Glyco_trans_1"/>
</dbReference>
<protein>
    <submittedName>
        <fullName evidence="3">Glycosyl transferase group 1 family protein</fullName>
    </submittedName>
</protein>
<keyword evidence="3" id="KW-0808">Transferase</keyword>
<dbReference type="PANTHER" id="PTHR12526">
    <property type="entry name" value="GLYCOSYLTRANSFERASE"/>
    <property type="match status" value="1"/>
</dbReference>
<sequence>MRPIPIVAVTRSFDCGGTEQHLLQTLPRLNREEFAVSVLALYPGGTLREAFSQSGLNVWPASESRLGALVGLATSLVGCRALIHCFLPEPYLLAAPVGLATGSLVLMSRRSRNGYQRQHPVAAWFERRLHSHMAALVGNSSPVVDDLLAEGAPPDRIRLIYNGVDADRFSSGYQRQVKRQEVRTRLGLSDDVVVLICVANLFRYKGHADLFEALAMLGPVFTESCVMLLAGRDAGELPSLRRQAVQLGISDKVQFLGERQDVQDLLAASDIGVLPSHEEGFSNAVLESMAAGLPMVVTDVGGNADAVTDGKCGYVVSASEPSRLAEVLAILILDAGSRSTMGDAARARVISSFSIASCVQAYEALYKEIWVRNGQA</sequence>
<accession>A0A1A8XZ55</accession>
<organism evidence="3 4">
    <name type="scientific">Candidatus Propionivibrio aalborgensis</name>
    <dbReference type="NCBI Taxonomy" id="1860101"/>
    <lineage>
        <taxon>Bacteria</taxon>
        <taxon>Pseudomonadati</taxon>
        <taxon>Pseudomonadota</taxon>
        <taxon>Betaproteobacteria</taxon>
        <taxon>Rhodocyclales</taxon>
        <taxon>Rhodocyclaceae</taxon>
        <taxon>Propionivibrio</taxon>
    </lineage>
</organism>